<proteinExistence type="predicted"/>
<keyword evidence="5" id="KW-1185">Reference proteome</keyword>
<dbReference type="STRING" id="1882918.BCY86_07375"/>
<dbReference type="InterPro" id="IPR003439">
    <property type="entry name" value="ABC_transporter-like_ATP-bd"/>
</dbReference>
<dbReference type="AlphaFoldDB" id="A0A1L6MZF6"/>
<dbReference type="SMART" id="SM00382">
    <property type="entry name" value="AAA"/>
    <property type="match status" value="1"/>
</dbReference>
<sequence>MLAINNLTKSFPQTFDPVLQQLDLELEQGEFCVLIGNNGSGKSTLFKLIMGEHKADSGSILIAGEEITHKPVHQRVKLMSSVTQDITKGTVQEMTLLENVLLSLMRGGESRFRFYHVYAEQVKREIERLGMNLEASLHCSMSSLSGGQRQMIATLMALLSKPFLLLLDEYTSALDPKAQKRLMEYTAQQIRQHHITTIMITHKLEEALQYGDRLVMLHQGKIVFDVEGEEKAKLTIHQLLNLFHQYEDRLFANEPIEVAGC</sequence>
<evidence type="ECO:0000313" key="4">
    <source>
        <dbReference type="EMBL" id="APS00954.1"/>
    </source>
</evidence>
<evidence type="ECO:0000259" key="3">
    <source>
        <dbReference type="PROSITE" id="PS50893"/>
    </source>
</evidence>
<dbReference type="GO" id="GO:0005886">
    <property type="term" value="C:plasma membrane"/>
    <property type="evidence" value="ECO:0007669"/>
    <property type="project" value="TreeGrafter"/>
</dbReference>
<accession>A0A1L6MZF6</accession>
<dbReference type="Pfam" id="PF00005">
    <property type="entry name" value="ABC_tran"/>
    <property type="match status" value="1"/>
</dbReference>
<keyword evidence="2" id="KW-0067">ATP-binding</keyword>
<feature type="domain" description="ABC transporter" evidence="3">
    <location>
        <begin position="2"/>
        <end position="244"/>
    </location>
</feature>
<reference evidence="4 5" key="1">
    <citation type="submission" date="2016-08" db="EMBL/GenBank/DDBJ databases">
        <title>Identification and validation of antigenic proteins from Pajaroellobacter abortibovis using de-novo genome sequence assembly and reverse vaccinology.</title>
        <authorList>
            <person name="Welly B.T."/>
            <person name="Miller M.R."/>
            <person name="Stott J.L."/>
            <person name="Blanchard M.T."/>
            <person name="Islas-Trejo A.D."/>
            <person name="O'Rourke S.M."/>
            <person name="Young A.E."/>
            <person name="Medrano J.F."/>
            <person name="Van Eenennaam A.L."/>
        </authorList>
    </citation>
    <scope>NUCLEOTIDE SEQUENCE [LARGE SCALE GENOMIC DNA]</scope>
    <source>
        <strain evidence="4 5">BTF92-0548A/99-0131</strain>
    </source>
</reference>
<gene>
    <name evidence="4" type="ORF">BCY86_07375</name>
</gene>
<dbReference type="PROSITE" id="PS50893">
    <property type="entry name" value="ABC_TRANSPORTER_2"/>
    <property type="match status" value="1"/>
</dbReference>
<evidence type="ECO:0000256" key="2">
    <source>
        <dbReference type="ARBA" id="ARBA00022840"/>
    </source>
</evidence>
<dbReference type="KEGG" id="pabo:BCY86_07375"/>
<protein>
    <recommendedName>
        <fullName evidence="3">ABC transporter domain-containing protein</fullName>
    </recommendedName>
</protein>
<dbReference type="PANTHER" id="PTHR24220">
    <property type="entry name" value="IMPORT ATP-BINDING PROTEIN"/>
    <property type="match status" value="1"/>
</dbReference>
<dbReference type="Gene3D" id="3.40.50.300">
    <property type="entry name" value="P-loop containing nucleotide triphosphate hydrolases"/>
    <property type="match status" value="1"/>
</dbReference>
<dbReference type="SUPFAM" id="SSF52540">
    <property type="entry name" value="P-loop containing nucleoside triphosphate hydrolases"/>
    <property type="match status" value="1"/>
</dbReference>
<dbReference type="InterPro" id="IPR003593">
    <property type="entry name" value="AAA+_ATPase"/>
</dbReference>
<dbReference type="OrthoDB" id="9809450at2"/>
<keyword evidence="1" id="KW-0547">Nucleotide-binding</keyword>
<dbReference type="InterPro" id="IPR027417">
    <property type="entry name" value="P-loop_NTPase"/>
</dbReference>
<evidence type="ECO:0000313" key="5">
    <source>
        <dbReference type="Proteomes" id="UP000185544"/>
    </source>
</evidence>
<dbReference type="Proteomes" id="UP000185544">
    <property type="component" value="Chromosome"/>
</dbReference>
<evidence type="ECO:0000256" key="1">
    <source>
        <dbReference type="ARBA" id="ARBA00022741"/>
    </source>
</evidence>
<dbReference type="PANTHER" id="PTHR24220:SF692">
    <property type="entry name" value="ABC TRANSPORTER DOMAIN-CONTAINING PROTEIN"/>
    <property type="match status" value="1"/>
</dbReference>
<dbReference type="GO" id="GO:0016887">
    <property type="term" value="F:ATP hydrolysis activity"/>
    <property type="evidence" value="ECO:0007669"/>
    <property type="project" value="InterPro"/>
</dbReference>
<dbReference type="GO" id="GO:0022857">
    <property type="term" value="F:transmembrane transporter activity"/>
    <property type="evidence" value="ECO:0007669"/>
    <property type="project" value="TreeGrafter"/>
</dbReference>
<dbReference type="InterPro" id="IPR015854">
    <property type="entry name" value="ABC_transpr_LolD-like"/>
</dbReference>
<name>A0A1L6MZF6_9BACT</name>
<organism evidence="4 5">
    <name type="scientific">Pajaroellobacter abortibovis</name>
    <dbReference type="NCBI Taxonomy" id="1882918"/>
    <lineage>
        <taxon>Bacteria</taxon>
        <taxon>Pseudomonadati</taxon>
        <taxon>Myxococcota</taxon>
        <taxon>Polyangia</taxon>
        <taxon>Polyangiales</taxon>
        <taxon>Polyangiaceae</taxon>
    </lineage>
</organism>
<dbReference type="EMBL" id="CP016908">
    <property type="protein sequence ID" value="APS00954.1"/>
    <property type="molecule type" value="Genomic_DNA"/>
</dbReference>
<dbReference type="GO" id="GO:0005524">
    <property type="term" value="F:ATP binding"/>
    <property type="evidence" value="ECO:0007669"/>
    <property type="project" value="UniProtKB-KW"/>
</dbReference>